<evidence type="ECO:0000256" key="7">
    <source>
        <dbReference type="ARBA" id="ARBA00023212"/>
    </source>
</evidence>
<protein>
    <submittedName>
        <fullName evidence="11">Transcriptional adapter 2</fullName>
    </submittedName>
</protein>
<dbReference type="Gene3D" id="2.60.40.2830">
    <property type="match status" value="1"/>
</dbReference>
<feature type="region of interest" description="Disordered" evidence="9">
    <location>
        <begin position="538"/>
        <end position="573"/>
    </location>
</feature>
<organism evidence="11 12">
    <name type="scientific">Wickerhamomyces ciferrii (strain ATCC 14091 / BCRC 22168 / CBS 111 / JCM 3599 / NBRC 0793 / NRRL Y-1031 F-60-10)</name>
    <name type="common">Yeast</name>
    <name type="synonym">Pichia ciferrii</name>
    <dbReference type="NCBI Taxonomy" id="1206466"/>
    <lineage>
        <taxon>Eukaryota</taxon>
        <taxon>Fungi</taxon>
        <taxon>Dikarya</taxon>
        <taxon>Ascomycota</taxon>
        <taxon>Saccharomycotina</taxon>
        <taxon>Saccharomycetes</taxon>
        <taxon>Phaffomycetales</taxon>
        <taxon>Wickerhamomycetaceae</taxon>
        <taxon>Wickerhamomyces</taxon>
    </lineage>
</organism>
<feature type="region of interest" description="Disordered" evidence="9">
    <location>
        <begin position="474"/>
        <end position="513"/>
    </location>
</feature>
<keyword evidence="5" id="KW-0862">Zinc</keyword>
<feature type="compositionally biased region" description="Low complexity" evidence="9">
    <location>
        <begin position="493"/>
        <end position="509"/>
    </location>
</feature>
<dbReference type="EMBL" id="CAIF01000197">
    <property type="protein sequence ID" value="CCH45451.1"/>
    <property type="molecule type" value="Genomic_DNA"/>
</dbReference>
<dbReference type="AlphaFoldDB" id="K0KQT3"/>
<accession>K0KQT3</accession>
<dbReference type="SMART" id="SM00291">
    <property type="entry name" value="ZnF_ZZ"/>
    <property type="match status" value="1"/>
</dbReference>
<evidence type="ECO:0000256" key="5">
    <source>
        <dbReference type="ARBA" id="ARBA00022833"/>
    </source>
</evidence>
<dbReference type="InParanoid" id="K0KQT3"/>
<dbReference type="InterPro" id="IPR000433">
    <property type="entry name" value="Znf_ZZ"/>
</dbReference>
<reference evidence="11 12" key="1">
    <citation type="journal article" date="2012" name="Eukaryot. Cell">
        <title>Draft genome sequence of Wickerhamomyces ciferrii NRRL Y-1031 F-60-10.</title>
        <authorList>
            <person name="Schneider J."/>
            <person name="Andrea H."/>
            <person name="Blom J."/>
            <person name="Jaenicke S."/>
            <person name="Ruckert C."/>
            <person name="Schorsch C."/>
            <person name="Szczepanowski R."/>
            <person name="Farwick M."/>
            <person name="Goesmann A."/>
            <person name="Puhler A."/>
            <person name="Schaffer S."/>
            <person name="Tauch A."/>
            <person name="Kohler T."/>
            <person name="Brinkrolf K."/>
        </authorList>
    </citation>
    <scope>NUCLEOTIDE SEQUENCE [LARGE SCALE GENOMIC DNA]</scope>
    <source>
        <strain evidence="12">ATCC 14091 / BCRC 22168 / CBS 111 / JCM 3599 / NBRC 0793 / NRRL Y-1031 F-60-10</strain>
    </source>
</reference>
<sequence length="616" mass="70038">MSERIIQVTIHHGTISKTSSLELSKINKERLIKLVRKELGFNKSTSFKLTRKSKRSKKYVPLVDHGDFKALGRSLDVKNHLKLKIEDVVEKEKEKDEKDDDKDEFEFKQKEYDYLVTRINEMKESIDQFKQKINEKTPIPNDHQRPDLVSIPTRIQNISSNVIHPTIYCDVCNPFDDYNGRIKGTRYQCRDCFNYDLCESCYVQGKFSGDHLKTHSMNKISIIPKDCFVGEQVDENEDVETVESVETAEEKGDEKGDDPNAIYLDINVDPIDSKEYESKIVEFVSKYNDVSKLSKILSKIQTYDHLLSLTDNDEVLLSTMVESFIESNKNQSIENKSSISKKPNLSIEISQIDQTLIFHLQNKSSLLTPKNLTLVMKIVNKHEGEGDIDNVTKFNLSIGPHSIYPNGHKRLYYNLNGIYESNFKLFDNKFTIELFDEFNKLFALGICINGSGLVELNDDLNVLEKLSNIDIDDKDEDEIDEDGSSEQILQQTNSNSNSNSNSDSNSSSSQFVTPSNSTFITDQIFQSKEDLIDIESKTDSLESTETADSASTTESPKSSINPRSSTSTLTPEFLEVDDNLDAIDAVVSTDLSDDEVDDNDSFTEDYEVLSTDDYSE</sequence>
<evidence type="ECO:0000256" key="8">
    <source>
        <dbReference type="PROSITE-ProRule" id="PRU00228"/>
    </source>
</evidence>
<feature type="compositionally biased region" description="Low complexity" evidence="9">
    <location>
        <begin position="543"/>
        <end position="555"/>
    </location>
</feature>
<evidence type="ECO:0000256" key="2">
    <source>
        <dbReference type="ARBA" id="ARBA00022490"/>
    </source>
</evidence>
<keyword evidence="4 8" id="KW-0863">Zinc-finger</keyword>
<dbReference type="Pfam" id="PF12744">
    <property type="entry name" value="ATG19"/>
    <property type="match status" value="1"/>
</dbReference>
<keyword evidence="7" id="KW-0206">Cytoskeleton</keyword>
<comment type="caution">
    <text evidence="11">The sequence shown here is derived from an EMBL/GenBank/DDBJ whole genome shotgun (WGS) entry which is preliminary data.</text>
</comment>
<dbReference type="PANTHER" id="PTHR12268:SF14">
    <property type="entry name" value="DYSTROPHIN-1"/>
    <property type="match status" value="1"/>
</dbReference>
<dbReference type="Pfam" id="PF00569">
    <property type="entry name" value="ZZ"/>
    <property type="match status" value="1"/>
</dbReference>
<feature type="compositionally biased region" description="Acidic residues" evidence="9">
    <location>
        <begin position="591"/>
        <end position="607"/>
    </location>
</feature>
<evidence type="ECO:0000313" key="11">
    <source>
        <dbReference type="EMBL" id="CCH45451.1"/>
    </source>
</evidence>
<dbReference type="eggNOG" id="KOG4582">
    <property type="taxonomic scope" value="Eukaryota"/>
</dbReference>
<dbReference type="SUPFAM" id="SSF57850">
    <property type="entry name" value="RING/U-box"/>
    <property type="match status" value="1"/>
</dbReference>
<comment type="subcellular location">
    <subcellularLocation>
        <location evidence="1">Cytoplasm</location>
        <location evidence="1">Cytoskeleton</location>
    </subcellularLocation>
</comment>
<proteinExistence type="predicted"/>
<evidence type="ECO:0000256" key="3">
    <source>
        <dbReference type="ARBA" id="ARBA00022723"/>
    </source>
</evidence>
<dbReference type="Gene3D" id="3.30.60.90">
    <property type="match status" value="1"/>
</dbReference>
<dbReference type="InterPro" id="IPR024543">
    <property type="entry name" value="Atg19/Atg34_C"/>
</dbReference>
<keyword evidence="3" id="KW-0479">Metal-binding</keyword>
<evidence type="ECO:0000313" key="12">
    <source>
        <dbReference type="Proteomes" id="UP000009328"/>
    </source>
</evidence>
<feature type="region of interest" description="Disordered" evidence="9">
    <location>
        <begin position="590"/>
        <end position="616"/>
    </location>
</feature>
<evidence type="ECO:0000259" key="10">
    <source>
        <dbReference type="PROSITE" id="PS50135"/>
    </source>
</evidence>
<dbReference type="Proteomes" id="UP000009328">
    <property type="component" value="Unassembled WGS sequence"/>
</dbReference>
<evidence type="ECO:0000256" key="4">
    <source>
        <dbReference type="ARBA" id="ARBA00022771"/>
    </source>
</evidence>
<feature type="compositionally biased region" description="Acidic residues" evidence="9">
    <location>
        <begin position="474"/>
        <end position="484"/>
    </location>
</feature>
<feature type="domain" description="ZZ-type" evidence="10">
    <location>
        <begin position="164"/>
        <end position="225"/>
    </location>
</feature>
<dbReference type="STRING" id="1206466.K0KQT3"/>
<name>K0KQT3_WICCF</name>
<dbReference type="InterPro" id="IPR043145">
    <property type="entry name" value="Znf_ZZ_sf"/>
</dbReference>
<keyword evidence="12" id="KW-1185">Reference proteome</keyword>
<dbReference type="PROSITE" id="PS50135">
    <property type="entry name" value="ZF_ZZ_2"/>
    <property type="match status" value="1"/>
</dbReference>
<evidence type="ECO:0000256" key="6">
    <source>
        <dbReference type="ARBA" id="ARBA00022837"/>
    </source>
</evidence>
<evidence type="ECO:0000256" key="9">
    <source>
        <dbReference type="SAM" id="MobiDB-lite"/>
    </source>
</evidence>
<dbReference type="InterPro" id="IPR050774">
    <property type="entry name" value="KCMF1/Dystrophin"/>
</dbReference>
<gene>
    <name evidence="11" type="ORF">BN7_5033</name>
</gene>
<keyword evidence="6" id="KW-0106">Calcium</keyword>
<keyword evidence="2" id="KW-0963">Cytoplasm</keyword>
<dbReference type="GO" id="GO:0008270">
    <property type="term" value="F:zinc ion binding"/>
    <property type="evidence" value="ECO:0007669"/>
    <property type="project" value="UniProtKB-KW"/>
</dbReference>
<dbReference type="PANTHER" id="PTHR12268">
    <property type="entry name" value="E3 UBIQUITIN-PROTEIN LIGASE KCMF1"/>
    <property type="match status" value="1"/>
</dbReference>
<feature type="compositionally biased region" description="Polar residues" evidence="9">
    <location>
        <begin position="556"/>
        <end position="570"/>
    </location>
</feature>
<dbReference type="HOGENOM" id="CLU_443591_0_0_1"/>
<dbReference type="GO" id="GO:0005886">
    <property type="term" value="C:plasma membrane"/>
    <property type="evidence" value="ECO:0007669"/>
    <property type="project" value="TreeGrafter"/>
</dbReference>
<evidence type="ECO:0000256" key="1">
    <source>
        <dbReference type="ARBA" id="ARBA00004245"/>
    </source>
</evidence>